<feature type="chain" id="PRO_5004016384" description="BIG2 domain-containing protein" evidence="4">
    <location>
        <begin position="30"/>
        <end position="1152"/>
    </location>
</feature>
<evidence type="ECO:0000256" key="1">
    <source>
        <dbReference type="ARBA" id="ARBA00004196"/>
    </source>
</evidence>
<dbReference type="InterPro" id="IPR042229">
    <property type="entry name" value="Listeria/Bacterioides_rpt_sf"/>
</dbReference>
<proteinExistence type="predicted"/>
<dbReference type="eggNOG" id="COG5263">
    <property type="taxonomic scope" value="Bacteria"/>
</dbReference>
<feature type="domain" description="BIG2" evidence="5">
    <location>
        <begin position="880"/>
        <end position="958"/>
    </location>
</feature>
<keyword evidence="2" id="KW-0677">Repeat</keyword>
<dbReference type="SUPFAM" id="SSF49373">
    <property type="entry name" value="Invasin/intimin cell-adhesion fragments"/>
    <property type="match status" value="2"/>
</dbReference>
<feature type="domain" description="BIG2" evidence="5">
    <location>
        <begin position="468"/>
        <end position="565"/>
    </location>
</feature>
<dbReference type="AlphaFoldDB" id="M1MSM1"/>
<evidence type="ECO:0000259" key="5">
    <source>
        <dbReference type="SMART" id="SM00635"/>
    </source>
</evidence>
<evidence type="ECO:0000256" key="4">
    <source>
        <dbReference type="SAM" id="SignalP"/>
    </source>
</evidence>
<accession>M1MSM1</accession>
<feature type="repeat" description="Cell wall-binding" evidence="3">
    <location>
        <begin position="88"/>
        <end position="107"/>
    </location>
</feature>
<comment type="subcellular location">
    <subcellularLocation>
        <location evidence="1">Cell envelope</location>
    </subcellularLocation>
</comment>
<dbReference type="Pfam" id="PF19127">
    <property type="entry name" value="Choline_bind_3"/>
    <property type="match status" value="1"/>
</dbReference>
<keyword evidence="4" id="KW-0732">Signal</keyword>
<dbReference type="PATRIC" id="fig|931276.5.peg.5448"/>
<dbReference type="SUPFAM" id="SSF69360">
    <property type="entry name" value="Cell wall binding repeat"/>
    <property type="match status" value="1"/>
</dbReference>
<dbReference type="InterPro" id="IPR018337">
    <property type="entry name" value="Cell_wall/Cho-bd_repeat"/>
</dbReference>
<dbReference type="InterPro" id="IPR003343">
    <property type="entry name" value="Big_2"/>
</dbReference>
<keyword evidence="7" id="KW-1185">Reference proteome</keyword>
<evidence type="ECO:0000313" key="7">
    <source>
        <dbReference type="Proteomes" id="UP000011728"/>
    </source>
</evidence>
<dbReference type="RefSeq" id="WP_015395445.1">
    <property type="nucleotide sequence ID" value="NC_020291.1"/>
</dbReference>
<dbReference type="eggNOG" id="COG3210">
    <property type="taxonomic scope" value="Bacteria"/>
</dbReference>
<dbReference type="Gene3D" id="2.60.40.1080">
    <property type="match status" value="6"/>
</dbReference>
<organism evidence="6 7">
    <name type="scientific">Clostridium saccharoperbutylacetonicum N1-4(HMT)</name>
    <dbReference type="NCBI Taxonomy" id="931276"/>
    <lineage>
        <taxon>Bacteria</taxon>
        <taxon>Bacillati</taxon>
        <taxon>Bacillota</taxon>
        <taxon>Clostridia</taxon>
        <taxon>Eubacteriales</taxon>
        <taxon>Clostridiaceae</taxon>
        <taxon>Clostridium</taxon>
    </lineage>
</organism>
<sequence>MKRELINKIVVGTIISTTLFTLAPTVASAAWVNDYQGNYYFMQDGKKVTGWKKIDGSLYYFDSYGRMQKGWIQAGDSWYFLQDDGSLKTGWIKYNKNYYYADSTGAIQTGVINIDGRVYIFDDKGIMKTSNTIINGVFYTIGSDGQVAGYRAPTPDKEFDSAGNLVQVLNSSSKTVSSPTKSEYNEVVQDKTQADYEDAKEGRKFTLTYKDSKTDGIIKTEMVKYGKKADLFAPTKTSYKFKEWNTRKDGSGTDYDGNDDIKIKGDTVLYAQWNDDTTVYVTGITINGSSYVTVGKTSQMTAQVSPSNAATSAVKWTVTNGTGSATIDQNTGVLTGVTAGTVTVKATATDGSGVSETKDVTVSATDVVVNVGKILVTTKTGGTPVITSNGGTLDLVASILPNDATTQDVTWDVQNGTGSATVSSISGNNITIKAISNGTVTVKATAKDGSGIVGSATVTITGQTTVIPVDSVNIGTANATDTMAISKNDGTLQLAVNILPATASNKEVTWSIIKAKNEDGVEVTAASDIAKVATISRNGVVSAIGNGSITVQIVTADGNKIATQDVTITGQIVKIASIDITGPNAASGTNPVQMIAVITGENSKVITTGAAVKWTVTNGTGSASINPTTGLLTPTSDGTVTVKAAATDGSTASDTQGVTITGTGKQIPISNINVATATGATHAYVSDDNGTVDFIATITPTYATTTASAVTWSIVGGSDGGSAIIDPAGTSGNTVRIQAVKNGTVTVYATVADVDGKTKTGSATVSIYNQIQEVESIAINAPANGGKVGVNEGLLLTATVTGGDAKYQQVKWQVSNGVGDTGSASFDSNVNGLLIGNKTGTVTVTAISTDGKGLNSTPIKITVVDPLTKTNNVTIVLPKDKNGADISAITTNQGSLSLSATVDAAATSNVVKWSVENVTGKATFVDNGDSTVTLTAVENGTINVTATANGGKTATMPITISGQDATGLTVTSVTGAAGITKIGDTLDMTYNLVPSTATTPSAITWSVSDTTKASITTSADKKTATITAKDNGAIAVTVTATTANGVTLTNSKTISINAPKSIAITNGAASVNGGSVTINSGSSLTLSAAVLPAGVTDGSVTWLVSDPSKVSVTVSADTKAALFNGTASGTVLVTVKSNGDPSVTATTTIIVQ</sequence>
<evidence type="ECO:0000256" key="3">
    <source>
        <dbReference type="PROSITE-ProRule" id="PRU00591"/>
    </source>
</evidence>
<protein>
    <recommendedName>
        <fullName evidence="5">BIG2 domain-containing protein</fullName>
    </recommendedName>
</protein>
<dbReference type="Pfam" id="PF01473">
    <property type="entry name" value="Choline_bind_1"/>
    <property type="match status" value="1"/>
</dbReference>
<dbReference type="InterPro" id="IPR013378">
    <property type="entry name" value="InlB-like_B-rpt"/>
</dbReference>
<feature type="domain" description="BIG2" evidence="5">
    <location>
        <begin position="374"/>
        <end position="456"/>
    </location>
</feature>
<dbReference type="EMBL" id="CP004121">
    <property type="protein sequence ID" value="AGF59138.1"/>
    <property type="molecule type" value="Genomic_DNA"/>
</dbReference>
<dbReference type="STRING" id="36745.CLSAP_51400"/>
<gene>
    <name evidence="6" type="ORF">Cspa_c53930</name>
</gene>
<dbReference type="PROSITE" id="PS51170">
    <property type="entry name" value="CW"/>
    <property type="match status" value="2"/>
</dbReference>
<dbReference type="OrthoDB" id="1901282at2"/>
<dbReference type="InterPro" id="IPR008964">
    <property type="entry name" value="Invasin/intimin_cell_adhesion"/>
</dbReference>
<evidence type="ECO:0000313" key="6">
    <source>
        <dbReference type="EMBL" id="AGF59138.1"/>
    </source>
</evidence>
<dbReference type="HOGENOM" id="CLU_299518_0_0_9"/>
<dbReference type="Pfam" id="PF02368">
    <property type="entry name" value="Big_2"/>
    <property type="match status" value="3"/>
</dbReference>
<name>M1MSM1_9CLOT</name>
<evidence type="ECO:0000256" key="2">
    <source>
        <dbReference type="ARBA" id="ARBA00022737"/>
    </source>
</evidence>
<dbReference type="Gene3D" id="2.60.40.4270">
    <property type="entry name" value="Listeria-Bacteroides repeat domain"/>
    <property type="match status" value="1"/>
</dbReference>
<feature type="domain" description="BIG2" evidence="5">
    <location>
        <begin position="1058"/>
        <end position="1147"/>
    </location>
</feature>
<dbReference type="Proteomes" id="UP000011728">
    <property type="component" value="Chromosome"/>
</dbReference>
<feature type="domain" description="BIG2" evidence="5">
    <location>
        <begin position="773"/>
        <end position="858"/>
    </location>
</feature>
<dbReference type="Gene3D" id="2.10.270.10">
    <property type="entry name" value="Cholin Binding"/>
    <property type="match status" value="1"/>
</dbReference>
<dbReference type="SMART" id="SM00635">
    <property type="entry name" value="BID_2"/>
    <property type="match status" value="9"/>
</dbReference>
<dbReference type="KEGG" id="csr:Cspa_c53930"/>
<feature type="domain" description="BIG2" evidence="5">
    <location>
        <begin position="574"/>
        <end position="656"/>
    </location>
</feature>
<reference evidence="6 7" key="1">
    <citation type="submission" date="2013-02" db="EMBL/GenBank/DDBJ databases">
        <title>Genome sequence of Clostridium saccharoperbutylacetonicum N1-4(HMT).</title>
        <authorList>
            <person name="Poehlein A."/>
            <person name="Daniel R."/>
        </authorList>
    </citation>
    <scope>NUCLEOTIDE SEQUENCE [LARGE SCALE GENOMIC DNA]</scope>
    <source>
        <strain evidence="7">N1-4(HMT)</strain>
    </source>
</reference>
<feature type="repeat" description="Cell wall-binding" evidence="3">
    <location>
        <begin position="48"/>
        <end position="67"/>
    </location>
</feature>
<feature type="signal peptide" evidence="4">
    <location>
        <begin position="1"/>
        <end position="29"/>
    </location>
</feature>
<dbReference type="Pfam" id="PF09479">
    <property type="entry name" value="Flg_new"/>
    <property type="match status" value="1"/>
</dbReference>
<feature type="domain" description="BIG2" evidence="5">
    <location>
        <begin position="280"/>
        <end position="358"/>
    </location>
</feature>
<feature type="domain" description="BIG2" evidence="5">
    <location>
        <begin position="668"/>
        <end position="761"/>
    </location>
</feature>
<dbReference type="GO" id="GO:0030313">
    <property type="term" value="C:cell envelope"/>
    <property type="evidence" value="ECO:0007669"/>
    <property type="project" value="UniProtKB-SubCell"/>
</dbReference>
<feature type="domain" description="BIG2" evidence="5">
    <location>
        <begin position="964"/>
        <end position="1050"/>
    </location>
</feature>